<keyword evidence="5 9" id="KW-0136">Cellulose degradation</keyword>
<dbReference type="SUPFAM" id="SSF49899">
    <property type="entry name" value="Concanavalin A-like lectins/glucanases"/>
    <property type="match status" value="1"/>
</dbReference>
<reference evidence="10 11" key="1">
    <citation type="submission" date="2019-09" db="EMBL/GenBank/DDBJ databases">
        <title>Draft genome of the ectomycorrhizal ascomycete Sphaerosporella brunnea.</title>
        <authorList>
            <consortium name="DOE Joint Genome Institute"/>
            <person name="Benucci G.M."/>
            <person name="Marozzi G."/>
            <person name="Antonielli L."/>
            <person name="Sanchez S."/>
            <person name="Marco P."/>
            <person name="Wang X."/>
            <person name="Falini L.B."/>
            <person name="Barry K."/>
            <person name="Haridas S."/>
            <person name="Lipzen A."/>
            <person name="Labutti K."/>
            <person name="Grigoriev I.V."/>
            <person name="Murat C."/>
            <person name="Martin F."/>
            <person name="Albertini E."/>
            <person name="Donnini D."/>
            <person name="Bonito G."/>
        </authorList>
    </citation>
    <scope>NUCLEOTIDE SEQUENCE [LARGE SCALE GENOMIC DNA]</scope>
    <source>
        <strain evidence="10 11">Sb_GMNB300</strain>
    </source>
</reference>
<dbReference type="PANTHER" id="PTHR33753:SF2">
    <property type="entry name" value="GLYCOSIDE HYDROLASE FAMILY 7 PROTEIN"/>
    <property type="match status" value="1"/>
</dbReference>
<keyword evidence="4 9" id="KW-0378">Hydrolase</keyword>
<keyword evidence="7 9" id="KW-0326">Glycosidase</keyword>
<dbReference type="EC" id="3.2.1.-" evidence="9"/>
<evidence type="ECO:0000256" key="5">
    <source>
        <dbReference type="ARBA" id="ARBA00023001"/>
    </source>
</evidence>
<evidence type="ECO:0000256" key="7">
    <source>
        <dbReference type="ARBA" id="ARBA00023295"/>
    </source>
</evidence>
<keyword evidence="6" id="KW-0119">Carbohydrate metabolism</keyword>
<sequence>MDIWEANLNAAAYTPHLYGCGFNSYRIGDQAFLGTGLTVDTSKTFTVVTQFTTSTATLSEIRRIYTNISGMSDYDSITDQFCVDQKAAFGDTNYFKTLGGLSQMGNALETGMVLSLSVWDDHAANTLWFDSSYPTNKSVTSPDREDWIDCGER</sequence>
<evidence type="ECO:0000313" key="11">
    <source>
        <dbReference type="Proteomes" id="UP000326924"/>
    </source>
</evidence>
<keyword evidence="11" id="KW-1185">Reference proteome</keyword>
<evidence type="ECO:0000313" key="10">
    <source>
        <dbReference type="EMBL" id="KAA8895750.1"/>
    </source>
</evidence>
<dbReference type="Proteomes" id="UP000326924">
    <property type="component" value="Unassembled WGS sequence"/>
</dbReference>
<dbReference type="Pfam" id="PF00840">
    <property type="entry name" value="Glyco_hydro_7"/>
    <property type="match status" value="1"/>
</dbReference>
<keyword evidence="8 9" id="KW-0624">Polysaccharide degradation</keyword>
<evidence type="ECO:0000256" key="9">
    <source>
        <dbReference type="RuleBase" id="RU361164"/>
    </source>
</evidence>
<accession>A0A5J5EK03</accession>
<dbReference type="InterPro" id="IPR001722">
    <property type="entry name" value="Glyco_hydro_7"/>
</dbReference>
<dbReference type="InParanoid" id="A0A5J5EK03"/>
<name>A0A5J5EK03_9PEZI</name>
<keyword evidence="10" id="KW-0430">Lectin</keyword>
<evidence type="ECO:0000256" key="1">
    <source>
        <dbReference type="ARBA" id="ARBA00001641"/>
    </source>
</evidence>
<dbReference type="GO" id="GO:0030246">
    <property type="term" value="F:carbohydrate binding"/>
    <property type="evidence" value="ECO:0007669"/>
    <property type="project" value="UniProtKB-KW"/>
</dbReference>
<dbReference type="PRINTS" id="PR00734">
    <property type="entry name" value="GLHYDRLASE7"/>
</dbReference>
<keyword evidence="3" id="KW-0732">Signal</keyword>
<dbReference type="GO" id="GO:0030245">
    <property type="term" value="P:cellulose catabolic process"/>
    <property type="evidence" value="ECO:0007669"/>
    <property type="project" value="UniProtKB-KW"/>
</dbReference>
<protein>
    <recommendedName>
        <fullName evidence="9">Glucanase</fullName>
        <ecNumber evidence="9">3.2.1.-</ecNumber>
    </recommendedName>
</protein>
<dbReference type="InterPro" id="IPR037019">
    <property type="entry name" value="Glyco_hydro_7_sf"/>
</dbReference>
<comment type="catalytic activity">
    <reaction evidence="1">
        <text>Hydrolysis of (1-&gt;4)-beta-D-glucosidic linkages in cellulose and cellotetraose, releasing cellobiose from the non-reducing ends of the chains.</text>
        <dbReference type="EC" id="3.2.1.91"/>
    </reaction>
</comment>
<organism evidence="10 11">
    <name type="scientific">Sphaerosporella brunnea</name>
    <dbReference type="NCBI Taxonomy" id="1250544"/>
    <lineage>
        <taxon>Eukaryota</taxon>
        <taxon>Fungi</taxon>
        <taxon>Dikarya</taxon>
        <taxon>Ascomycota</taxon>
        <taxon>Pezizomycotina</taxon>
        <taxon>Pezizomycetes</taxon>
        <taxon>Pezizales</taxon>
        <taxon>Pyronemataceae</taxon>
        <taxon>Sphaerosporella</taxon>
    </lineage>
</organism>
<dbReference type="EMBL" id="VXIS01000246">
    <property type="protein sequence ID" value="KAA8895750.1"/>
    <property type="molecule type" value="Genomic_DNA"/>
</dbReference>
<dbReference type="Gene3D" id="2.70.100.10">
    <property type="entry name" value="Glycoside hydrolase, family 7, domain"/>
    <property type="match status" value="1"/>
</dbReference>
<proteinExistence type="inferred from homology"/>
<dbReference type="InterPro" id="IPR013320">
    <property type="entry name" value="ConA-like_dom_sf"/>
</dbReference>
<evidence type="ECO:0000256" key="6">
    <source>
        <dbReference type="ARBA" id="ARBA00023277"/>
    </source>
</evidence>
<evidence type="ECO:0000256" key="8">
    <source>
        <dbReference type="ARBA" id="ARBA00023326"/>
    </source>
</evidence>
<gene>
    <name evidence="10" type="ORF">FN846DRAFT_900492</name>
</gene>
<dbReference type="OrthoDB" id="412382at2759"/>
<comment type="caution">
    <text evidence="10">The sequence shown here is derived from an EMBL/GenBank/DDBJ whole genome shotgun (WGS) entry which is preliminary data.</text>
</comment>
<dbReference type="AlphaFoldDB" id="A0A5J5EK03"/>
<evidence type="ECO:0000256" key="4">
    <source>
        <dbReference type="ARBA" id="ARBA00022801"/>
    </source>
</evidence>
<dbReference type="GO" id="GO:0016162">
    <property type="term" value="F:cellulose 1,4-beta-cellobiosidase activity"/>
    <property type="evidence" value="ECO:0007669"/>
    <property type="project" value="UniProtKB-EC"/>
</dbReference>
<dbReference type="PANTHER" id="PTHR33753">
    <property type="entry name" value="1,4-BETA-D-GLUCAN CELLOBIOHYDROLASE B"/>
    <property type="match status" value="1"/>
</dbReference>
<evidence type="ECO:0000256" key="3">
    <source>
        <dbReference type="ARBA" id="ARBA00022729"/>
    </source>
</evidence>
<evidence type="ECO:0000256" key="2">
    <source>
        <dbReference type="ARBA" id="ARBA00006044"/>
    </source>
</evidence>
<comment type="similarity">
    <text evidence="2 9">Belongs to the glycosyl hydrolase 7 (cellulase C) family.</text>
</comment>